<feature type="domain" description="Mor transcription activator" evidence="1">
    <location>
        <begin position="44"/>
        <end position="94"/>
    </location>
</feature>
<reference evidence="2 3" key="1">
    <citation type="submission" date="2023-07" db="EMBL/GenBank/DDBJ databases">
        <title>Paenibacillus sp. JX-17 nov. isolated from soil.</title>
        <authorList>
            <person name="Wan Y."/>
            <person name="Liu B."/>
        </authorList>
    </citation>
    <scope>NUCLEOTIDE SEQUENCE [LARGE SCALE GENOMIC DNA]</scope>
    <source>
        <strain evidence="2 3">JX-17</strain>
    </source>
</reference>
<dbReference type="PANTHER" id="PTHR37812">
    <property type="entry name" value="MU-LIKE PROPHAGE FLUMU PROTEIN C"/>
    <property type="match status" value="1"/>
</dbReference>
<dbReference type="InterPro" id="IPR049739">
    <property type="entry name" value="YraL-like"/>
</dbReference>
<gene>
    <name evidence="2" type="ORF">Q5741_16975</name>
</gene>
<keyword evidence="3" id="KW-1185">Reference proteome</keyword>
<proteinExistence type="predicted"/>
<dbReference type="SUPFAM" id="SSF46689">
    <property type="entry name" value="Homeodomain-like"/>
    <property type="match status" value="1"/>
</dbReference>
<dbReference type="InterPro" id="IPR014875">
    <property type="entry name" value="Mor_transcription_activator"/>
</dbReference>
<evidence type="ECO:0000259" key="1">
    <source>
        <dbReference type="Pfam" id="PF08765"/>
    </source>
</evidence>
<dbReference type="NCBIfam" id="NF040785">
    <property type="entry name" value="CD3324_fam"/>
    <property type="match status" value="1"/>
</dbReference>
<dbReference type="Pfam" id="PF08765">
    <property type="entry name" value="Mor"/>
    <property type="match status" value="1"/>
</dbReference>
<dbReference type="InterPro" id="IPR052411">
    <property type="entry name" value="c-mor_Regulatory_Protein"/>
</dbReference>
<dbReference type="Gene3D" id="1.10.10.60">
    <property type="entry name" value="Homeodomain-like"/>
    <property type="match status" value="1"/>
</dbReference>
<comment type="caution">
    <text evidence="2">The sequence shown here is derived from an EMBL/GenBank/DDBJ whole genome shotgun (WGS) entry which is preliminary data.</text>
</comment>
<name>A0ABT9CFP6_9BACL</name>
<dbReference type="RefSeq" id="WP_305025325.1">
    <property type="nucleotide sequence ID" value="NZ_JAUQTB010000012.1"/>
</dbReference>
<organism evidence="2 3">
    <name type="scientific">Paenibacillus lacisoli</name>
    <dbReference type="NCBI Taxonomy" id="3064525"/>
    <lineage>
        <taxon>Bacteria</taxon>
        <taxon>Bacillati</taxon>
        <taxon>Bacillota</taxon>
        <taxon>Bacilli</taxon>
        <taxon>Bacillales</taxon>
        <taxon>Paenibacillaceae</taxon>
        <taxon>Paenibacillus</taxon>
    </lineage>
</organism>
<evidence type="ECO:0000313" key="2">
    <source>
        <dbReference type="EMBL" id="MDO7908103.1"/>
    </source>
</evidence>
<dbReference type="PANTHER" id="PTHR37812:SF1">
    <property type="entry name" value="MU-LIKE PROPHAGE FLUMU PROTEIN C"/>
    <property type="match status" value="1"/>
</dbReference>
<dbReference type="InterPro" id="IPR009057">
    <property type="entry name" value="Homeodomain-like_sf"/>
</dbReference>
<accession>A0ABT9CFP6</accession>
<dbReference type="Proteomes" id="UP001240171">
    <property type="component" value="Unassembled WGS sequence"/>
</dbReference>
<evidence type="ECO:0000313" key="3">
    <source>
        <dbReference type="Proteomes" id="UP001240171"/>
    </source>
</evidence>
<dbReference type="EMBL" id="JAUQTB010000012">
    <property type="protein sequence ID" value="MDO7908103.1"/>
    <property type="molecule type" value="Genomic_DNA"/>
</dbReference>
<protein>
    <submittedName>
        <fullName evidence="2">CD3324 family protein</fullName>
    </submittedName>
</protein>
<sequence length="96" mass="11019">MNYKNGKDVLPPRLLKELQHYAQGELIYVPKPEQQRALWGELSGTRMLNARRNEQIYESYCKGTTMAELAAEYHLSTDSIRKIVVKARSVAAKQHS</sequence>